<dbReference type="InterPro" id="IPR029151">
    <property type="entry name" value="Sensor-like_sf"/>
</dbReference>
<dbReference type="InterPro" id="IPR004089">
    <property type="entry name" value="MCPsignal_dom"/>
</dbReference>
<dbReference type="EMBL" id="NXNG01000001">
    <property type="protein sequence ID" value="PWT28382.1"/>
    <property type="molecule type" value="Genomic_DNA"/>
</dbReference>
<dbReference type="PANTHER" id="PTHR32089:SF112">
    <property type="entry name" value="LYSOZYME-LIKE PROTEIN-RELATED"/>
    <property type="match status" value="1"/>
</dbReference>
<proteinExistence type="inferred from homology"/>
<evidence type="ECO:0000259" key="12">
    <source>
        <dbReference type="PROSITE" id="PS50111"/>
    </source>
</evidence>
<organism evidence="14 15">
    <name type="scientific">Butyrivibrio fibrisolvens</name>
    <dbReference type="NCBI Taxonomy" id="831"/>
    <lineage>
        <taxon>Bacteria</taxon>
        <taxon>Bacillati</taxon>
        <taxon>Bacillota</taxon>
        <taxon>Clostridia</taxon>
        <taxon>Lachnospirales</taxon>
        <taxon>Lachnospiraceae</taxon>
        <taxon>Butyrivibrio</taxon>
    </lineage>
</organism>
<dbReference type="SMART" id="SM00304">
    <property type="entry name" value="HAMP"/>
    <property type="match status" value="1"/>
</dbReference>
<evidence type="ECO:0000256" key="8">
    <source>
        <dbReference type="ARBA" id="ARBA00029447"/>
    </source>
</evidence>
<dbReference type="PROSITE" id="PS50885">
    <property type="entry name" value="HAMP"/>
    <property type="match status" value="1"/>
</dbReference>
<dbReference type="Pfam" id="PF00672">
    <property type="entry name" value="HAMP"/>
    <property type="match status" value="1"/>
</dbReference>
<evidence type="ECO:0000256" key="6">
    <source>
        <dbReference type="ARBA" id="ARBA00023136"/>
    </source>
</evidence>
<keyword evidence="2" id="KW-1003">Cell membrane</keyword>
<keyword evidence="15" id="KW-1185">Reference proteome</keyword>
<dbReference type="CDD" id="cd06225">
    <property type="entry name" value="HAMP"/>
    <property type="match status" value="1"/>
</dbReference>
<dbReference type="RefSeq" id="WP_110073576.1">
    <property type="nucleotide sequence ID" value="NZ_CM009896.1"/>
</dbReference>
<evidence type="ECO:0000256" key="5">
    <source>
        <dbReference type="ARBA" id="ARBA00022989"/>
    </source>
</evidence>
<keyword evidence="7 9" id="KW-0807">Transducer</keyword>
<dbReference type="GO" id="GO:0005886">
    <property type="term" value="C:plasma membrane"/>
    <property type="evidence" value="ECO:0007669"/>
    <property type="project" value="UniProtKB-SubCell"/>
</dbReference>
<evidence type="ECO:0000256" key="7">
    <source>
        <dbReference type="ARBA" id="ARBA00023224"/>
    </source>
</evidence>
<dbReference type="SUPFAM" id="SSF58104">
    <property type="entry name" value="Methyl-accepting chemotaxis protein (MCP) signaling domain"/>
    <property type="match status" value="1"/>
</dbReference>
<comment type="subcellular location">
    <subcellularLocation>
        <location evidence="1">Cell membrane</location>
        <topology evidence="1">Multi-pass membrane protein</topology>
    </subcellularLocation>
</comment>
<feature type="domain" description="Methyl-accepting transducer" evidence="12">
    <location>
        <begin position="381"/>
        <end position="638"/>
    </location>
</feature>
<dbReference type="Pfam" id="PF02743">
    <property type="entry name" value="dCache_1"/>
    <property type="match status" value="1"/>
</dbReference>
<feature type="transmembrane region" description="Helical" evidence="11">
    <location>
        <begin position="284"/>
        <end position="305"/>
    </location>
</feature>
<evidence type="ECO:0000256" key="9">
    <source>
        <dbReference type="PROSITE-ProRule" id="PRU00284"/>
    </source>
</evidence>
<accession>A0A317G7T5</accession>
<keyword evidence="4 11" id="KW-0812">Transmembrane</keyword>
<name>A0A317G7T5_BUTFI</name>
<evidence type="ECO:0000256" key="2">
    <source>
        <dbReference type="ARBA" id="ARBA00022475"/>
    </source>
</evidence>
<evidence type="ECO:0000256" key="10">
    <source>
        <dbReference type="SAM" id="MobiDB-lite"/>
    </source>
</evidence>
<dbReference type="CDD" id="cd12914">
    <property type="entry name" value="PDC1_DGC_like"/>
    <property type="match status" value="1"/>
</dbReference>
<dbReference type="InterPro" id="IPR003660">
    <property type="entry name" value="HAMP_dom"/>
</dbReference>
<evidence type="ECO:0000256" key="4">
    <source>
        <dbReference type="ARBA" id="ARBA00022692"/>
    </source>
</evidence>
<keyword evidence="6 11" id="KW-0472">Membrane</keyword>
<evidence type="ECO:0000256" key="3">
    <source>
        <dbReference type="ARBA" id="ARBA00022500"/>
    </source>
</evidence>
<evidence type="ECO:0000256" key="11">
    <source>
        <dbReference type="SAM" id="Phobius"/>
    </source>
</evidence>
<dbReference type="PANTHER" id="PTHR32089">
    <property type="entry name" value="METHYL-ACCEPTING CHEMOTAXIS PROTEIN MCPB"/>
    <property type="match status" value="1"/>
</dbReference>
<gene>
    <name evidence="14" type="ORF">CPT75_15260</name>
</gene>
<dbReference type="InterPro" id="IPR033479">
    <property type="entry name" value="dCache_1"/>
</dbReference>
<dbReference type="PROSITE" id="PS50111">
    <property type="entry name" value="CHEMOTAXIS_TRANSDUC_2"/>
    <property type="match status" value="1"/>
</dbReference>
<keyword evidence="3" id="KW-0145">Chemotaxis</keyword>
<dbReference type="Gene3D" id="6.10.340.10">
    <property type="match status" value="1"/>
</dbReference>
<evidence type="ECO:0000313" key="15">
    <source>
        <dbReference type="Proteomes" id="UP000245488"/>
    </source>
</evidence>
<reference evidence="14 15" key="1">
    <citation type="submission" date="2017-09" db="EMBL/GenBank/DDBJ databases">
        <title>High-quality draft genome sequence of Butyrivibrio fibrisolvens INBov1, isolated from cow rumen.</title>
        <authorList>
            <person name="Rodriguez Hernaez J."/>
            <person name="Rivarola M."/>
            <person name="Paniego N."/>
            <person name="Cravero S."/>
            <person name="Ceron Cucchi M."/>
            <person name="Martinez M.C."/>
        </authorList>
    </citation>
    <scope>NUCLEOTIDE SEQUENCE [LARGE SCALE GENOMIC DNA]</scope>
    <source>
        <strain evidence="14 15">INBov1</strain>
    </source>
</reference>
<feature type="transmembrane region" description="Helical" evidence="11">
    <location>
        <begin position="12"/>
        <end position="34"/>
    </location>
</feature>
<dbReference type="GO" id="GO:0007165">
    <property type="term" value="P:signal transduction"/>
    <property type="evidence" value="ECO:0007669"/>
    <property type="project" value="UniProtKB-KW"/>
</dbReference>
<dbReference type="GO" id="GO:0006935">
    <property type="term" value="P:chemotaxis"/>
    <property type="evidence" value="ECO:0007669"/>
    <property type="project" value="UniProtKB-KW"/>
</dbReference>
<dbReference type="Gene3D" id="3.30.450.20">
    <property type="entry name" value="PAS domain"/>
    <property type="match status" value="1"/>
</dbReference>
<comment type="caution">
    <text evidence="14">The sequence shown here is derived from an EMBL/GenBank/DDBJ whole genome shotgun (WGS) entry which is preliminary data.</text>
</comment>
<dbReference type="AlphaFoldDB" id="A0A317G7T5"/>
<dbReference type="Gene3D" id="1.10.287.950">
    <property type="entry name" value="Methyl-accepting chemotaxis protein"/>
    <property type="match status" value="1"/>
</dbReference>
<dbReference type="Pfam" id="PF00015">
    <property type="entry name" value="MCPsignal"/>
    <property type="match status" value="1"/>
</dbReference>
<feature type="domain" description="HAMP" evidence="13">
    <location>
        <begin position="309"/>
        <end position="362"/>
    </location>
</feature>
<comment type="similarity">
    <text evidence="8">Belongs to the methyl-accepting chemotaxis (MCP) protein family.</text>
</comment>
<evidence type="ECO:0000313" key="14">
    <source>
        <dbReference type="EMBL" id="PWT28382.1"/>
    </source>
</evidence>
<dbReference type="Proteomes" id="UP000245488">
    <property type="component" value="Chromosome"/>
</dbReference>
<dbReference type="SMART" id="SM00283">
    <property type="entry name" value="MA"/>
    <property type="match status" value="1"/>
</dbReference>
<dbReference type="SUPFAM" id="SSF103190">
    <property type="entry name" value="Sensory domain-like"/>
    <property type="match status" value="1"/>
</dbReference>
<protein>
    <recommendedName>
        <fullName evidence="16">Methyl-accepting chemotaxis protein</fullName>
    </recommendedName>
</protein>
<evidence type="ECO:0000256" key="1">
    <source>
        <dbReference type="ARBA" id="ARBA00004651"/>
    </source>
</evidence>
<evidence type="ECO:0008006" key="16">
    <source>
        <dbReference type="Google" id="ProtNLM"/>
    </source>
</evidence>
<sequence>MKTKKRGSIKTQLIVTMLLLSSIPLLIAIVISSLSSINMATDNQETIATEKSKVISSDIETLIAQNQAMLRTVASSSDVIQFLEDPTNEAVKENASYTMKTADANVNDGNYIRLVDNTGQQIFRSDDGELITVDTREYFTQAMAGNEYVSEVIESKTSGAFIIVLSVPVKNASGQVIGIIHRNYDLLFLEDILSKTADDITVINIVDREGFLIEGSTTDVSVETGRPDYSSSALVKKALAGETGCSISDYTGHKSIVAYTRNDLTGWGIITEVDYQGAMRASYITIYLIIGFGAVILIIAAILGYNIAKSFAVPIAATSALAGELAGGNLAADDVKVKSNNEIAEMADAVNDMRSRLSDVMKSTKASSKDVDNESISLSDSASQASEAASQVSHAIDEISRGAVSQAESVQTAAGNATSIGDDIDIISGNVEQLNEYSNDMRESCNKAMDTLSQLIKQSEEVTQSVKDIGETIESTNSSAKQISEFTDAISSIASQTNLLSLNASIEAARAGDAGKGFAVVAQEISSLAEESNKSANMIKEIVDTLLQNSAQSVDVMVKLNENFGKQSEQLSTTKENMESMVDSVSNVTQSSNQIAEKVDSLNAAKNELTHIITDLSAISEENAASTQETNASMEELNATFQLISDSAKKLQNLAESLGQNISYFQV</sequence>
<evidence type="ECO:0000259" key="13">
    <source>
        <dbReference type="PROSITE" id="PS50885"/>
    </source>
</evidence>
<keyword evidence="5 11" id="KW-1133">Transmembrane helix</keyword>
<feature type="region of interest" description="Disordered" evidence="10">
    <location>
        <begin position="361"/>
        <end position="383"/>
    </location>
</feature>